<reference evidence="3 4" key="1">
    <citation type="submission" date="2016-10" db="EMBL/GenBank/DDBJ databases">
        <authorList>
            <person name="de Groot N.N."/>
        </authorList>
    </citation>
    <scope>NUCLEOTIDE SEQUENCE [LARGE SCALE GENOMIC DNA]</scope>
    <source>
        <strain evidence="3 4">DSM 19981</strain>
    </source>
</reference>
<dbReference type="STRING" id="1123062.SAMN02745775_106180"/>
<feature type="domain" description="Glyoxalase/fosfomycin resistance/dioxygenase" evidence="2">
    <location>
        <begin position="15"/>
        <end position="110"/>
    </location>
</feature>
<evidence type="ECO:0000313" key="3">
    <source>
        <dbReference type="EMBL" id="SFK72773.1"/>
    </source>
</evidence>
<evidence type="ECO:0000256" key="1">
    <source>
        <dbReference type="ARBA" id="ARBA00023251"/>
    </source>
</evidence>
<dbReference type="OrthoDB" id="5951485at2"/>
<name>A0A1I4BW63_9PROT</name>
<keyword evidence="4" id="KW-1185">Reference proteome</keyword>
<accession>A0A1I4BW63</accession>
<keyword evidence="1" id="KW-0046">Antibiotic resistance</keyword>
<dbReference type="InterPro" id="IPR004360">
    <property type="entry name" value="Glyas_Fos-R_dOase_dom"/>
</dbReference>
<dbReference type="CDD" id="cd08349">
    <property type="entry name" value="BLMA_like"/>
    <property type="match status" value="1"/>
</dbReference>
<dbReference type="Pfam" id="PF00903">
    <property type="entry name" value="Glyoxalase"/>
    <property type="match status" value="1"/>
</dbReference>
<dbReference type="InterPro" id="IPR000335">
    <property type="entry name" value="Bleomycin-R"/>
</dbReference>
<organism evidence="3 4">
    <name type="scientific">Falsiroseomonas stagni DSM 19981</name>
    <dbReference type="NCBI Taxonomy" id="1123062"/>
    <lineage>
        <taxon>Bacteria</taxon>
        <taxon>Pseudomonadati</taxon>
        <taxon>Pseudomonadota</taxon>
        <taxon>Alphaproteobacteria</taxon>
        <taxon>Acetobacterales</taxon>
        <taxon>Roseomonadaceae</taxon>
        <taxon>Falsiroseomonas</taxon>
    </lineage>
</organism>
<evidence type="ECO:0000313" key="4">
    <source>
        <dbReference type="Proteomes" id="UP000199473"/>
    </source>
</evidence>
<dbReference type="GO" id="GO:0046677">
    <property type="term" value="P:response to antibiotic"/>
    <property type="evidence" value="ECO:0007669"/>
    <property type="project" value="UniProtKB-KW"/>
</dbReference>
<dbReference type="AlphaFoldDB" id="A0A1I4BW63"/>
<dbReference type="SUPFAM" id="SSF54593">
    <property type="entry name" value="Glyoxalase/Bleomycin resistance protein/Dihydroxybiphenyl dioxygenase"/>
    <property type="match status" value="1"/>
</dbReference>
<evidence type="ECO:0000259" key="2">
    <source>
        <dbReference type="Pfam" id="PF00903"/>
    </source>
</evidence>
<gene>
    <name evidence="3" type="ORF">SAMN02745775_106180</name>
</gene>
<dbReference type="Gene3D" id="3.10.180.10">
    <property type="entry name" value="2,3-Dihydroxybiphenyl 1,2-Dioxygenase, domain 1"/>
    <property type="match status" value="1"/>
</dbReference>
<sequence length="123" mass="13850">MTNPARCIPILASLDLAETLAFYGDHLGFQGERWGDYAIVRRDAMEMHFWLARDRIHPEHTACYIRGGQVPALHAEFAARGVPGLSPFEVKPWDMKEFHLHDPHGNLLRFGCAPQETEDPAAA</sequence>
<dbReference type="EMBL" id="FOSQ01000006">
    <property type="protein sequence ID" value="SFK72773.1"/>
    <property type="molecule type" value="Genomic_DNA"/>
</dbReference>
<protein>
    <recommendedName>
        <fullName evidence="2">Glyoxalase/fosfomycin resistance/dioxygenase domain-containing protein</fullName>
    </recommendedName>
</protein>
<dbReference type="InterPro" id="IPR029068">
    <property type="entry name" value="Glyas_Bleomycin-R_OHBP_Dase"/>
</dbReference>
<proteinExistence type="predicted"/>
<dbReference type="RefSeq" id="WP_092961196.1">
    <property type="nucleotide sequence ID" value="NZ_FOSQ01000006.1"/>
</dbReference>
<dbReference type="Proteomes" id="UP000199473">
    <property type="component" value="Unassembled WGS sequence"/>
</dbReference>